<dbReference type="InterPro" id="IPR044824">
    <property type="entry name" value="MAIN-like"/>
</dbReference>
<reference evidence="4" key="1">
    <citation type="journal article" date="2013" name="Nat. Genet.">
        <title>The Capsella rubella genome and the genomic consequences of rapid mating system evolution.</title>
        <authorList>
            <person name="Slotte T."/>
            <person name="Hazzouri K.M."/>
            <person name="Agren J.A."/>
            <person name="Koenig D."/>
            <person name="Maumus F."/>
            <person name="Guo Y.L."/>
            <person name="Steige K."/>
            <person name="Platts A.E."/>
            <person name="Escobar J.S."/>
            <person name="Newman L.K."/>
            <person name="Wang W."/>
            <person name="Mandakova T."/>
            <person name="Vello E."/>
            <person name="Smith L.M."/>
            <person name="Henz S.R."/>
            <person name="Steffen J."/>
            <person name="Takuno S."/>
            <person name="Brandvain Y."/>
            <person name="Coop G."/>
            <person name="Andolfatto P."/>
            <person name="Hu T.T."/>
            <person name="Blanchette M."/>
            <person name="Clark R.M."/>
            <person name="Quesneville H."/>
            <person name="Nordborg M."/>
            <person name="Gaut B.S."/>
            <person name="Lysak M.A."/>
            <person name="Jenkins J."/>
            <person name="Grimwood J."/>
            <person name="Chapman J."/>
            <person name="Prochnik S."/>
            <person name="Shu S."/>
            <person name="Rokhsar D."/>
            <person name="Schmutz J."/>
            <person name="Weigel D."/>
            <person name="Wright S.I."/>
        </authorList>
    </citation>
    <scope>NUCLEOTIDE SEQUENCE [LARGE SCALE GENOMIC DNA]</scope>
    <source>
        <strain evidence="4">cv. Monte Gargano</strain>
    </source>
</reference>
<feature type="non-terminal residue" evidence="3">
    <location>
        <position position="1"/>
    </location>
</feature>
<organism evidence="3 4">
    <name type="scientific">Capsella rubella</name>
    <dbReference type="NCBI Taxonomy" id="81985"/>
    <lineage>
        <taxon>Eukaryota</taxon>
        <taxon>Viridiplantae</taxon>
        <taxon>Streptophyta</taxon>
        <taxon>Embryophyta</taxon>
        <taxon>Tracheophyta</taxon>
        <taxon>Spermatophyta</taxon>
        <taxon>Magnoliopsida</taxon>
        <taxon>eudicotyledons</taxon>
        <taxon>Gunneridae</taxon>
        <taxon>Pentapetalae</taxon>
        <taxon>rosids</taxon>
        <taxon>malvids</taxon>
        <taxon>Brassicales</taxon>
        <taxon>Brassicaceae</taxon>
        <taxon>Camelineae</taxon>
        <taxon>Capsella</taxon>
    </lineage>
</organism>
<dbReference type="STRING" id="81985.R0IHX4"/>
<dbReference type="GO" id="GO:0010073">
    <property type="term" value="P:meristem maintenance"/>
    <property type="evidence" value="ECO:0007669"/>
    <property type="project" value="InterPro"/>
</dbReference>
<dbReference type="EMBL" id="KB870805">
    <property type="protein sequence ID" value="EOA36468.1"/>
    <property type="molecule type" value="Genomic_DNA"/>
</dbReference>
<dbReference type="Proteomes" id="UP000029121">
    <property type="component" value="Unassembled WGS sequence"/>
</dbReference>
<feature type="coiled-coil region" evidence="1">
    <location>
        <begin position="614"/>
        <end position="641"/>
    </location>
</feature>
<sequence>ILSAPSPQQKAMSSTVTFKGWRVPQWNYKSWVEKMSSSHEAVWRKAGIFDAVVASTRKIIRNADLVLGIAEKWCPETKTFVFPWGEATITLEDVMLLSGFSVLGTPFFATLDSSGERILKNLNDEWCEIRRRGNVSWVTQKTWMDRFMNAGDELEHVGFLSLWLSYFVFPSTFPNVYQAVFPIAVHLSMGTKLALGPPVLAHLYADLALLQKHIKDSSKEDTVVANIGVTALFKLLQVWTWERFKELQPQPNPLLKDDQPRLALWSDLKQETTDARQILENSEMDSFEWRPYTKTVGNWKFPQFYPEKAISVPVSPSLDDEFISFARCNKVSLLVGMDNVESYFPNRVASQFGMLQDIPSIVPPNNLSEEAAWNDYNKPISAMELYIPSRSTEPCFTPTFSEWWRKTFPELQYSSKEKGIVVYAGTSKTRNIIGDNHCTSIVPSGSMMNSTSDEDDEMSVAEYLNRKRKCMEQAHVGRGKRTNQARKKRRKYMFLSHQTGDHGSVVFSGSENVADGSGCEAGDDIAMTPFVENNSSDPPLGANEEVRDNVMHGSNADLMDDGSMEPKRLFQEDGVMVGSCAEEKLCSNEAEKEDNVAGNNWFIGAGDDPYGKRIEKMKEQASSLEERMDKALKTVAWLKEKRAQKLRNIAAARLI</sequence>
<evidence type="ECO:0000313" key="3">
    <source>
        <dbReference type="EMBL" id="EOA36468.1"/>
    </source>
</evidence>
<evidence type="ECO:0000313" key="4">
    <source>
        <dbReference type="Proteomes" id="UP000029121"/>
    </source>
</evidence>
<keyword evidence="4" id="KW-1185">Reference proteome</keyword>
<evidence type="ECO:0000256" key="1">
    <source>
        <dbReference type="SAM" id="Coils"/>
    </source>
</evidence>
<dbReference type="InterPro" id="IPR019557">
    <property type="entry name" value="AminoTfrase-like_pln_mobile"/>
</dbReference>
<keyword evidence="1" id="KW-0175">Coiled coil</keyword>
<dbReference type="PANTHER" id="PTHR46033">
    <property type="entry name" value="PROTEIN MAIN-LIKE 2"/>
    <property type="match status" value="1"/>
</dbReference>
<protein>
    <recommendedName>
        <fullName evidence="2">Aminotransferase-like plant mobile domain-containing protein</fullName>
    </recommendedName>
</protein>
<accession>R0IHX4</accession>
<proteinExistence type="predicted"/>
<dbReference type="Pfam" id="PF10536">
    <property type="entry name" value="PMD"/>
    <property type="match status" value="1"/>
</dbReference>
<dbReference type="PANTHER" id="PTHR46033:SF73">
    <property type="entry name" value="AMINOTRANSFERASE-LIKE, MOBILE DOMAIN PROTEIN-RELATED"/>
    <property type="match status" value="1"/>
</dbReference>
<feature type="domain" description="Aminotransferase-like plant mobile" evidence="2">
    <location>
        <begin position="47"/>
        <end position="405"/>
    </location>
</feature>
<evidence type="ECO:0000259" key="2">
    <source>
        <dbReference type="Pfam" id="PF10536"/>
    </source>
</evidence>
<gene>
    <name evidence="3" type="ORF">CARUB_v10011068mg</name>
</gene>
<name>R0IHX4_9BRAS</name>
<dbReference type="AlphaFoldDB" id="R0IHX4"/>